<comment type="subcellular location">
    <subcellularLocation>
        <location evidence="1">Cell membrane</location>
        <topology evidence="1">Multi-pass membrane protein</topology>
    </subcellularLocation>
</comment>
<dbReference type="InterPro" id="IPR050250">
    <property type="entry name" value="Macrolide_Exporter_MacB"/>
</dbReference>
<dbReference type="EMBL" id="WHJE01000026">
    <property type="protein sequence ID" value="KAE8764651.1"/>
    <property type="molecule type" value="Genomic_DNA"/>
</dbReference>
<dbReference type="InterPro" id="IPR003838">
    <property type="entry name" value="ABC3_permease_C"/>
</dbReference>
<dbReference type="PANTHER" id="PTHR30572">
    <property type="entry name" value="MEMBRANE COMPONENT OF TRANSPORTER-RELATED"/>
    <property type="match status" value="1"/>
</dbReference>
<evidence type="ECO:0000256" key="5">
    <source>
        <dbReference type="ARBA" id="ARBA00023136"/>
    </source>
</evidence>
<evidence type="ECO:0000256" key="2">
    <source>
        <dbReference type="ARBA" id="ARBA00022475"/>
    </source>
</evidence>
<evidence type="ECO:0000256" key="7">
    <source>
        <dbReference type="SAM" id="Phobius"/>
    </source>
</evidence>
<organism evidence="10 11">
    <name type="scientific">Georgenia thermotolerans</name>
    <dbReference type="NCBI Taxonomy" id="527326"/>
    <lineage>
        <taxon>Bacteria</taxon>
        <taxon>Bacillati</taxon>
        <taxon>Actinomycetota</taxon>
        <taxon>Actinomycetes</taxon>
        <taxon>Micrococcales</taxon>
        <taxon>Bogoriellaceae</taxon>
        <taxon>Georgenia</taxon>
    </lineage>
</organism>
<name>A0A7J5UR09_9MICO</name>
<feature type="transmembrane region" description="Helical" evidence="7">
    <location>
        <begin position="272"/>
        <end position="297"/>
    </location>
</feature>
<reference evidence="10 11" key="1">
    <citation type="submission" date="2019-10" db="EMBL/GenBank/DDBJ databases">
        <title>Georgenia wutianyii sp. nov. and Georgenia yuyongxinii sp. nov. isolated from plateau pika (Ochotona curzoniae) in the Qinghai-Tibet plateau of China.</title>
        <authorList>
            <person name="Tian Z."/>
        </authorList>
    </citation>
    <scope>NUCLEOTIDE SEQUENCE [LARGE SCALE GENOMIC DNA]</scope>
    <source>
        <strain evidence="10 11">DSM 21501</strain>
    </source>
</reference>
<evidence type="ECO:0000259" key="8">
    <source>
        <dbReference type="Pfam" id="PF02687"/>
    </source>
</evidence>
<gene>
    <name evidence="10" type="ORF">GB883_07900</name>
</gene>
<feature type="domain" description="MacB-like periplasmic core" evidence="9">
    <location>
        <begin position="23"/>
        <end position="208"/>
    </location>
</feature>
<feature type="domain" description="ABC3 transporter permease C-terminal" evidence="8">
    <location>
        <begin position="277"/>
        <end position="392"/>
    </location>
</feature>
<dbReference type="OrthoDB" id="3510103at2"/>
<dbReference type="Pfam" id="PF02687">
    <property type="entry name" value="FtsX"/>
    <property type="match status" value="1"/>
</dbReference>
<feature type="transmembrane region" description="Helical" evidence="7">
    <location>
        <begin position="22"/>
        <end position="43"/>
    </location>
</feature>
<dbReference type="PANTHER" id="PTHR30572:SF4">
    <property type="entry name" value="ABC TRANSPORTER PERMEASE YTRF"/>
    <property type="match status" value="1"/>
</dbReference>
<dbReference type="GO" id="GO:0022857">
    <property type="term" value="F:transmembrane transporter activity"/>
    <property type="evidence" value="ECO:0007669"/>
    <property type="project" value="TreeGrafter"/>
</dbReference>
<protein>
    <submittedName>
        <fullName evidence="10">FtsX-like permease family protein</fullName>
    </submittedName>
</protein>
<comment type="caution">
    <text evidence="10">The sequence shown here is derived from an EMBL/GenBank/DDBJ whole genome shotgun (WGS) entry which is preliminary data.</text>
</comment>
<dbReference type="RefSeq" id="WP_152201319.1">
    <property type="nucleotide sequence ID" value="NZ_VUKF01000006.1"/>
</dbReference>
<feature type="transmembrane region" description="Helical" evidence="7">
    <location>
        <begin position="363"/>
        <end position="391"/>
    </location>
</feature>
<dbReference type="GO" id="GO:0005886">
    <property type="term" value="C:plasma membrane"/>
    <property type="evidence" value="ECO:0007669"/>
    <property type="project" value="UniProtKB-SubCell"/>
</dbReference>
<keyword evidence="3 7" id="KW-0812">Transmembrane</keyword>
<feature type="transmembrane region" description="Helical" evidence="7">
    <location>
        <begin position="317"/>
        <end position="343"/>
    </location>
</feature>
<evidence type="ECO:0000313" key="10">
    <source>
        <dbReference type="EMBL" id="KAE8764651.1"/>
    </source>
</evidence>
<dbReference type="Pfam" id="PF12704">
    <property type="entry name" value="MacB_PCD"/>
    <property type="match status" value="1"/>
</dbReference>
<evidence type="ECO:0000256" key="4">
    <source>
        <dbReference type="ARBA" id="ARBA00022989"/>
    </source>
</evidence>
<comment type="similarity">
    <text evidence="6">Belongs to the ABC-4 integral membrane protein family.</text>
</comment>
<keyword evidence="11" id="KW-1185">Reference proteome</keyword>
<evidence type="ECO:0000256" key="1">
    <source>
        <dbReference type="ARBA" id="ARBA00004651"/>
    </source>
</evidence>
<evidence type="ECO:0000313" key="11">
    <source>
        <dbReference type="Proteomes" id="UP000451860"/>
    </source>
</evidence>
<evidence type="ECO:0000256" key="6">
    <source>
        <dbReference type="ARBA" id="ARBA00038076"/>
    </source>
</evidence>
<dbReference type="AlphaFoldDB" id="A0A7J5UR09"/>
<accession>A0A7J5UR09</accession>
<dbReference type="InterPro" id="IPR025857">
    <property type="entry name" value="MacB_PCD"/>
</dbReference>
<evidence type="ECO:0000256" key="3">
    <source>
        <dbReference type="ARBA" id="ARBA00022692"/>
    </source>
</evidence>
<dbReference type="Proteomes" id="UP000451860">
    <property type="component" value="Unassembled WGS sequence"/>
</dbReference>
<sequence>MTGVVGALVEAWDELRLHKLRVLLSLIGVAVSVAAMTAVLAVGQMTAQAQTEMMERDMGRQTTLTVNAFAATPSGNSDVVPAMRELAARYQVDHASVVQWASGRFRAGGATFESQLQLVDQPYGTMHRIQLVDGAWFAPGDEDRLAPALVVNEAFLSAVDSPGLATHPTVTLPGANPVTLVVTGVMANRWPDEGPAAFVLYDSYSRVSGAPEVDPAMGAVPQLELWVPPETADLGMETVRRDLTAALGEGAMVDVYSNAVSGQEAFDRTFRLVVLGIGTLVLLLGALSLVNISLVTVRQRIREIGIRRSFGATSGRVFFSIMLESVVATAVAGVVGVGLAVVAVRNLPLESLLGFGLEDTPPFPLAAALTGLAAAAGVGALAGLLPAAVAVRVRPIDAIRY</sequence>
<evidence type="ECO:0000259" key="9">
    <source>
        <dbReference type="Pfam" id="PF12704"/>
    </source>
</evidence>
<keyword evidence="2" id="KW-1003">Cell membrane</keyword>
<proteinExistence type="inferred from homology"/>
<keyword evidence="4 7" id="KW-1133">Transmembrane helix</keyword>
<keyword evidence="5 7" id="KW-0472">Membrane</keyword>